<reference evidence="16 17" key="1">
    <citation type="submission" date="2018-03" db="EMBL/GenBank/DDBJ databases">
        <title>Genomic Encyclopedia of Type Strains, Phase III (KMG-III): the genomes of soil and plant-associated and newly described type strains.</title>
        <authorList>
            <person name="Whitman W."/>
        </authorList>
    </citation>
    <scope>NUCLEOTIDE SEQUENCE [LARGE SCALE GENOMIC DNA]</scope>
    <source>
        <strain evidence="16 17">CGMCC 1.12259</strain>
    </source>
</reference>
<evidence type="ECO:0000256" key="2">
    <source>
        <dbReference type="ARBA" id="ARBA00005464"/>
    </source>
</evidence>
<dbReference type="EMBL" id="PYAT01000008">
    <property type="protein sequence ID" value="PSL35174.1"/>
    <property type="molecule type" value="Genomic_DNA"/>
</dbReference>
<dbReference type="PANTHER" id="PTHR30560:SF3">
    <property type="entry name" value="TRIGGER FACTOR-LIKE PROTEIN TIG, CHLOROPLASTIC"/>
    <property type="match status" value="1"/>
</dbReference>
<dbReference type="SUPFAM" id="SSF102735">
    <property type="entry name" value="Trigger factor ribosome-binding domain"/>
    <property type="match status" value="1"/>
</dbReference>
<keyword evidence="9 12" id="KW-0131">Cell cycle</keyword>
<dbReference type="GO" id="GO:0003755">
    <property type="term" value="F:peptidyl-prolyl cis-trans isomerase activity"/>
    <property type="evidence" value="ECO:0007669"/>
    <property type="project" value="UniProtKB-UniRule"/>
</dbReference>
<dbReference type="EC" id="5.2.1.8" evidence="3 12"/>
<dbReference type="RefSeq" id="WP_106533855.1">
    <property type="nucleotide sequence ID" value="NZ_PYAT01000008.1"/>
</dbReference>
<dbReference type="InterPro" id="IPR008881">
    <property type="entry name" value="Trigger_fac_ribosome-bd_bac"/>
</dbReference>
<dbReference type="Pfam" id="PF05698">
    <property type="entry name" value="Trigger_C"/>
    <property type="match status" value="1"/>
</dbReference>
<dbReference type="InterPro" id="IPR036611">
    <property type="entry name" value="Trigger_fac_ribosome-bd_sf"/>
</dbReference>
<dbReference type="GO" id="GO:0051301">
    <property type="term" value="P:cell division"/>
    <property type="evidence" value="ECO:0007669"/>
    <property type="project" value="UniProtKB-KW"/>
</dbReference>
<accession>A0A2P8GMH6</accession>
<dbReference type="InterPro" id="IPR001179">
    <property type="entry name" value="PPIase_FKBP_dom"/>
</dbReference>
<dbReference type="FunFam" id="3.10.50.40:FF:000001">
    <property type="entry name" value="Trigger factor"/>
    <property type="match status" value="1"/>
</dbReference>
<dbReference type="HAMAP" id="MF_00303">
    <property type="entry name" value="Trigger_factor_Tig"/>
    <property type="match status" value="1"/>
</dbReference>
<dbReference type="Proteomes" id="UP000242682">
    <property type="component" value="Unassembled WGS sequence"/>
</dbReference>
<evidence type="ECO:0000313" key="16">
    <source>
        <dbReference type="EMBL" id="PSL35174.1"/>
    </source>
</evidence>
<dbReference type="GO" id="GO:0005737">
    <property type="term" value="C:cytoplasm"/>
    <property type="evidence" value="ECO:0007669"/>
    <property type="project" value="UniProtKB-SubCell"/>
</dbReference>
<dbReference type="GO" id="GO:0051083">
    <property type="term" value="P:'de novo' cotranslational protein folding"/>
    <property type="evidence" value="ECO:0007669"/>
    <property type="project" value="TreeGrafter"/>
</dbReference>
<evidence type="ECO:0000256" key="9">
    <source>
        <dbReference type="ARBA" id="ARBA00023306"/>
    </source>
</evidence>
<comment type="domain">
    <text evidence="12">Consists of 3 domains; the N-terminus binds the ribosome, the middle domain has PPIase activity, while the C-terminus has intrinsic chaperone activity on its own.</text>
</comment>
<dbReference type="GO" id="GO:0015031">
    <property type="term" value="P:protein transport"/>
    <property type="evidence" value="ECO:0007669"/>
    <property type="project" value="UniProtKB-UniRule"/>
</dbReference>
<dbReference type="Gene3D" id="1.10.3120.10">
    <property type="entry name" value="Trigger factor, C-terminal domain"/>
    <property type="match status" value="1"/>
</dbReference>
<evidence type="ECO:0000256" key="10">
    <source>
        <dbReference type="ARBA" id="ARBA00024849"/>
    </source>
</evidence>
<keyword evidence="12" id="KW-0963">Cytoplasm</keyword>
<organism evidence="16 17">
    <name type="scientific">Planomicrobium soli</name>
    <dbReference type="NCBI Taxonomy" id="1176648"/>
    <lineage>
        <taxon>Bacteria</taxon>
        <taxon>Bacillati</taxon>
        <taxon>Bacillota</taxon>
        <taxon>Bacilli</taxon>
        <taxon>Bacillales</taxon>
        <taxon>Caryophanaceae</taxon>
        <taxon>Planomicrobium</taxon>
    </lineage>
</organism>
<feature type="domain" description="PPIase FKBP-type" evidence="15">
    <location>
        <begin position="163"/>
        <end position="245"/>
    </location>
</feature>
<evidence type="ECO:0000256" key="4">
    <source>
        <dbReference type="ARBA" id="ARBA00016902"/>
    </source>
</evidence>
<dbReference type="InterPro" id="IPR027304">
    <property type="entry name" value="Trigger_fact/SurA_dom_sf"/>
</dbReference>
<dbReference type="SUPFAM" id="SSF54534">
    <property type="entry name" value="FKBP-like"/>
    <property type="match status" value="1"/>
</dbReference>
<evidence type="ECO:0000256" key="13">
    <source>
        <dbReference type="PROSITE-ProRule" id="PRU00277"/>
    </source>
</evidence>
<evidence type="ECO:0000256" key="11">
    <source>
        <dbReference type="ARBA" id="ARBA00029986"/>
    </source>
</evidence>
<comment type="catalytic activity">
    <reaction evidence="1 12 13">
        <text>[protein]-peptidylproline (omega=180) = [protein]-peptidylproline (omega=0)</text>
        <dbReference type="Rhea" id="RHEA:16237"/>
        <dbReference type="Rhea" id="RHEA-COMP:10747"/>
        <dbReference type="Rhea" id="RHEA-COMP:10748"/>
        <dbReference type="ChEBI" id="CHEBI:83833"/>
        <dbReference type="ChEBI" id="CHEBI:83834"/>
        <dbReference type="EC" id="5.2.1.8"/>
    </reaction>
</comment>
<proteinExistence type="inferred from homology"/>
<dbReference type="AlphaFoldDB" id="A0A2P8GMH6"/>
<name>A0A2P8GMH6_9BACL</name>
<evidence type="ECO:0000256" key="5">
    <source>
        <dbReference type="ARBA" id="ARBA00022618"/>
    </source>
</evidence>
<evidence type="ECO:0000259" key="15">
    <source>
        <dbReference type="PROSITE" id="PS50059"/>
    </source>
</evidence>
<dbReference type="GO" id="GO:0043335">
    <property type="term" value="P:protein unfolding"/>
    <property type="evidence" value="ECO:0007669"/>
    <property type="project" value="TreeGrafter"/>
</dbReference>
<evidence type="ECO:0000313" key="17">
    <source>
        <dbReference type="Proteomes" id="UP000242682"/>
    </source>
</evidence>
<dbReference type="InterPro" id="IPR046357">
    <property type="entry name" value="PPIase_dom_sf"/>
</dbReference>
<comment type="caution">
    <text evidence="16">The sequence shown here is derived from an EMBL/GenBank/DDBJ whole genome shotgun (WGS) entry which is preliminary data.</text>
</comment>
<evidence type="ECO:0000256" key="3">
    <source>
        <dbReference type="ARBA" id="ARBA00013194"/>
    </source>
</evidence>
<comment type="function">
    <text evidence="10 12">Involved in protein export. Acts as a chaperone by maintaining the newly synthesized protein in an open conformation. Functions as a peptidyl-prolyl cis-trans isomerase.</text>
</comment>
<evidence type="ECO:0000256" key="6">
    <source>
        <dbReference type="ARBA" id="ARBA00023110"/>
    </source>
</evidence>
<keyword evidence="17" id="KW-1185">Reference proteome</keyword>
<keyword evidence="6 12" id="KW-0697">Rotamase</keyword>
<evidence type="ECO:0000256" key="8">
    <source>
        <dbReference type="ARBA" id="ARBA00023235"/>
    </source>
</evidence>
<dbReference type="Gene3D" id="3.30.70.1050">
    <property type="entry name" value="Trigger factor ribosome-binding domain"/>
    <property type="match status" value="1"/>
</dbReference>
<dbReference type="SUPFAM" id="SSF109998">
    <property type="entry name" value="Triger factor/SurA peptide-binding domain-like"/>
    <property type="match status" value="1"/>
</dbReference>
<dbReference type="PIRSF" id="PIRSF003095">
    <property type="entry name" value="Trigger_factor"/>
    <property type="match status" value="1"/>
</dbReference>
<evidence type="ECO:0000256" key="1">
    <source>
        <dbReference type="ARBA" id="ARBA00000971"/>
    </source>
</evidence>
<keyword evidence="5 12" id="KW-0132">Cell division</keyword>
<dbReference type="GO" id="GO:0043022">
    <property type="term" value="F:ribosome binding"/>
    <property type="evidence" value="ECO:0007669"/>
    <property type="project" value="TreeGrafter"/>
</dbReference>
<dbReference type="NCBIfam" id="TIGR00115">
    <property type="entry name" value="tig"/>
    <property type="match status" value="1"/>
</dbReference>
<comment type="similarity">
    <text evidence="2 12 14">Belongs to the FKBP-type PPIase family. Tig subfamily.</text>
</comment>
<dbReference type="Pfam" id="PF05697">
    <property type="entry name" value="Trigger_N"/>
    <property type="match status" value="1"/>
</dbReference>
<evidence type="ECO:0000256" key="12">
    <source>
        <dbReference type="HAMAP-Rule" id="MF_00303"/>
    </source>
</evidence>
<sequence length="439" mass="48828">MSAKWEKQEGNTGTLTVEVPAEQVNAGLDKAFKKVVKEINVPGFRKGKMPRQMFEKRFGVESLYQDALDFILPDAYANAVEEAGINPVDRPEIDITTLEKGQPLVFTAKVTVKPEVQLGEYKGLEVSKQDTEVTDEEIENQLKENQDRFAELVVKEDEAIAQGDTAVIDFEGFVDGEAFEGGKGEDYSLEIGSNSFIPGFEDQLVGVKSGEEKEVEVTFPEEYHAAELAGKAATFKVKVNEVKGKELPELNDELAKEIDPEVASLEELRTKMKENLTAEKTQAAETTLRDELVQKAAANATIDLPHAMIHTEMDRMMQDFEQRLTQQGMNLDLYYQFSGQDEEALRGQMHGDAETRVRISLTLEAIAAAENIEVTSEDINNELEKMAGQFNMHIEAIKTALGGTEMLENDIRMQNTVEFLLENAKFVENESAAADADAE</sequence>
<gene>
    <name evidence="12" type="primary">tig</name>
    <name evidence="16" type="ORF">B0H99_10877</name>
</gene>
<keyword evidence="7 12" id="KW-0143">Chaperone</keyword>
<dbReference type="InterPro" id="IPR005215">
    <property type="entry name" value="Trig_fac"/>
</dbReference>
<dbReference type="InterPro" id="IPR037041">
    <property type="entry name" value="Trigger_fac_C_sf"/>
</dbReference>
<dbReference type="OrthoDB" id="9767721at2"/>
<dbReference type="Gene3D" id="3.10.50.40">
    <property type="match status" value="1"/>
</dbReference>
<evidence type="ECO:0000256" key="7">
    <source>
        <dbReference type="ARBA" id="ARBA00023186"/>
    </source>
</evidence>
<dbReference type="GO" id="GO:0044183">
    <property type="term" value="F:protein folding chaperone"/>
    <property type="evidence" value="ECO:0007669"/>
    <property type="project" value="TreeGrafter"/>
</dbReference>
<dbReference type="InterPro" id="IPR008880">
    <property type="entry name" value="Trigger_fac_C"/>
</dbReference>
<protein>
    <recommendedName>
        <fullName evidence="4 12">Trigger factor</fullName>
        <shortName evidence="12">TF</shortName>
        <ecNumber evidence="3 12">5.2.1.8</ecNumber>
    </recommendedName>
    <alternativeName>
        <fullName evidence="11 12">PPIase</fullName>
    </alternativeName>
</protein>
<dbReference type="Pfam" id="PF00254">
    <property type="entry name" value="FKBP_C"/>
    <property type="match status" value="1"/>
</dbReference>
<evidence type="ECO:0000256" key="14">
    <source>
        <dbReference type="RuleBase" id="RU003914"/>
    </source>
</evidence>
<dbReference type="PANTHER" id="PTHR30560">
    <property type="entry name" value="TRIGGER FACTOR CHAPERONE AND PEPTIDYL-PROLYL CIS/TRANS ISOMERASE"/>
    <property type="match status" value="1"/>
</dbReference>
<keyword evidence="8 12" id="KW-0413">Isomerase</keyword>
<comment type="subcellular location">
    <subcellularLocation>
        <location evidence="12">Cytoplasm</location>
    </subcellularLocation>
    <text evidence="12">About half TF is bound to the ribosome near the polypeptide exit tunnel while the other half is free in the cytoplasm.</text>
</comment>
<dbReference type="PROSITE" id="PS50059">
    <property type="entry name" value="FKBP_PPIASE"/>
    <property type="match status" value="1"/>
</dbReference>